<dbReference type="GO" id="GO:0016787">
    <property type="term" value="F:hydrolase activity"/>
    <property type="evidence" value="ECO:0007669"/>
    <property type="project" value="UniProtKB-KW"/>
</dbReference>
<evidence type="ECO:0000256" key="5">
    <source>
        <dbReference type="ARBA" id="ARBA00022723"/>
    </source>
</evidence>
<evidence type="ECO:0000256" key="7">
    <source>
        <dbReference type="ARBA" id="ARBA00023242"/>
    </source>
</evidence>
<evidence type="ECO:0000313" key="9">
    <source>
        <dbReference type="EMBL" id="KAK3922598.1"/>
    </source>
</evidence>
<comment type="subcellular location">
    <subcellularLocation>
        <location evidence="2">Nucleus</location>
    </subcellularLocation>
</comment>
<dbReference type="PANTHER" id="PTHR22930">
    <property type="match status" value="1"/>
</dbReference>
<sequence length="268" mass="30772">MWQFPMCVGALDGKHCVFQKFPMRGSEFYNYKGTHSVVLLALADAKYKFILVDVGAKGREHDAGVFAKSEFGQLFLNHGLQFPNFVYRDSIDDIVPYVIAGDGAFPLHQHLMKPFDKPVDAMGNFKGEEILFNYRLSRARRVVENAFGILSARFRILRHNTIASETLAQNIVLATVALHNLHLQREDSIPPKQHMYNPPGFVDTFKGNGFYKKGRWRSECKTSEDNFFQKLAEQEINRPNPTDDVDLGPILVREKFLRLFIHEPVPWQ</sequence>
<dbReference type="PANTHER" id="PTHR22930:SF269">
    <property type="entry name" value="NUCLEASE HARBI1-LIKE PROTEIN"/>
    <property type="match status" value="1"/>
</dbReference>
<keyword evidence="4" id="KW-0540">Nuclease</keyword>
<evidence type="ECO:0000256" key="6">
    <source>
        <dbReference type="ARBA" id="ARBA00022801"/>
    </source>
</evidence>
<evidence type="ECO:0000256" key="2">
    <source>
        <dbReference type="ARBA" id="ARBA00004123"/>
    </source>
</evidence>
<dbReference type="GO" id="GO:0046872">
    <property type="term" value="F:metal ion binding"/>
    <property type="evidence" value="ECO:0007669"/>
    <property type="project" value="UniProtKB-KW"/>
</dbReference>
<comment type="caution">
    <text evidence="9">The sequence shown here is derived from an EMBL/GenBank/DDBJ whole genome shotgun (WGS) entry which is preliminary data.</text>
</comment>
<feature type="domain" description="DDE Tnp4" evidence="8">
    <location>
        <begin position="11"/>
        <end position="180"/>
    </location>
</feature>
<dbReference type="InterPro" id="IPR045249">
    <property type="entry name" value="HARBI1-like"/>
</dbReference>
<evidence type="ECO:0000313" key="10">
    <source>
        <dbReference type="Proteomes" id="UP001219518"/>
    </source>
</evidence>
<keyword evidence="5" id="KW-0479">Metal-binding</keyword>
<organism evidence="9 10">
    <name type="scientific">Frankliniella fusca</name>
    <dbReference type="NCBI Taxonomy" id="407009"/>
    <lineage>
        <taxon>Eukaryota</taxon>
        <taxon>Metazoa</taxon>
        <taxon>Ecdysozoa</taxon>
        <taxon>Arthropoda</taxon>
        <taxon>Hexapoda</taxon>
        <taxon>Insecta</taxon>
        <taxon>Pterygota</taxon>
        <taxon>Neoptera</taxon>
        <taxon>Paraneoptera</taxon>
        <taxon>Thysanoptera</taxon>
        <taxon>Terebrantia</taxon>
        <taxon>Thripoidea</taxon>
        <taxon>Thripidae</taxon>
        <taxon>Frankliniella</taxon>
    </lineage>
</organism>
<protein>
    <submittedName>
        <fullName evidence="9">Nuclease</fullName>
    </submittedName>
</protein>
<evidence type="ECO:0000259" key="8">
    <source>
        <dbReference type="Pfam" id="PF13359"/>
    </source>
</evidence>
<evidence type="ECO:0000256" key="1">
    <source>
        <dbReference type="ARBA" id="ARBA00001968"/>
    </source>
</evidence>
<gene>
    <name evidence="9" type="ORF">KUF71_012055</name>
</gene>
<accession>A0AAE1HK36</accession>
<dbReference type="GO" id="GO:0004518">
    <property type="term" value="F:nuclease activity"/>
    <property type="evidence" value="ECO:0007669"/>
    <property type="project" value="UniProtKB-KW"/>
</dbReference>
<proteinExistence type="inferred from homology"/>
<comment type="similarity">
    <text evidence="3">Belongs to the HARBI1 family.</text>
</comment>
<reference evidence="9" key="2">
    <citation type="journal article" date="2023" name="BMC Genomics">
        <title>Pest status, molecular evolution, and epigenetic factors derived from the genome assembly of Frankliniella fusca, a thysanopteran phytovirus vector.</title>
        <authorList>
            <person name="Catto M.A."/>
            <person name="Labadie P.E."/>
            <person name="Jacobson A.L."/>
            <person name="Kennedy G.G."/>
            <person name="Srinivasan R."/>
            <person name="Hunt B.G."/>
        </authorList>
    </citation>
    <scope>NUCLEOTIDE SEQUENCE</scope>
    <source>
        <strain evidence="9">PL_HMW_Pooled</strain>
    </source>
</reference>
<name>A0AAE1HK36_9NEOP</name>
<keyword evidence="6" id="KW-0378">Hydrolase</keyword>
<keyword evidence="7" id="KW-0539">Nucleus</keyword>
<evidence type="ECO:0000256" key="3">
    <source>
        <dbReference type="ARBA" id="ARBA00006958"/>
    </source>
</evidence>
<evidence type="ECO:0000256" key="4">
    <source>
        <dbReference type="ARBA" id="ARBA00022722"/>
    </source>
</evidence>
<keyword evidence="10" id="KW-1185">Reference proteome</keyword>
<dbReference type="Proteomes" id="UP001219518">
    <property type="component" value="Unassembled WGS sequence"/>
</dbReference>
<dbReference type="Pfam" id="PF13359">
    <property type="entry name" value="DDE_Tnp_4"/>
    <property type="match status" value="1"/>
</dbReference>
<dbReference type="EMBL" id="JAHWGI010001100">
    <property type="protein sequence ID" value="KAK3922598.1"/>
    <property type="molecule type" value="Genomic_DNA"/>
</dbReference>
<dbReference type="InterPro" id="IPR027806">
    <property type="entry name" value="HARBI1_dom"/>
</dbReference>
<reference evidence="9" key="1">
    <citation type="submission" date="2021-07" db="EMBL/GenBank/DDBJ databases">
        <authorList>
            <person name="Catto M.A."/>
            <person name="Jacobson A."/>
            <person name="Kennedy G."/>
            <person name="Labadie P."/>
            <person name="Hunt B.G."/>
            <person name="Srinivasan R."/>
        </authorList>
    </citation>
    <scope>NUCLEOTIDE SEQUENCE</scope>
    <source>
        <strain evidence="9">PL_HMW_Pooled</strain>
        <tissue evidence="9">Head</tissue>
    </source>
</reference>
<dbReference type="GO" id="GO:0005634">
    <property type="term" value="C:nucleus"/>
    <property type="evidence" value="ECO:0007669"/>
    <property type="project" value="UniProtKB-SubCell"/>
</dbReference>
<comment type="cofactor">
    <cofactor evidence="1">
        <name>a divalent metal cation</name>
        <dbReference type="ChEBI" id="CHEBI:60240"/>
    </cofactor>
</comment>
<dbReference type="AlphaFoldDB" id="A0AAE1HK36"/>